<gene>
    <name evidence="3" type="ORF">SAMN05216207_101836</name>
</gene>
<organism evidence="3 4">
    <name type="scientific">Pseudonocardia ammonioxydans</name>
    <dbReference type="NCBI Taxonomy" id="260086"/>
    <lineage>
        <taxon>Bacteria</taxon>
        <taxon>Bacillati</taxon>
        <taxon>Actinomycetota</taxon>
        <taxon>Actinomycetes</taxon>
        <taxon>Pseudonocardiales</taxon>
        <taxon>Pseudonocardiaceae</taxon>
        <taxon>Pseudonocardia</taxon>
    </lineage>
</organism>
<dbReference type="PANTHER" id="PTHR46825">
    <property type="entry name" value="D-ALANYL-D-ALANINE-CARBOXYPEPTIDASE/ENDOPEPTIDASE AMPH"/>
    <property type="match status" value="1"/>
</dbReference>
<keyword evidence="4" id="KW-1185">Reference proteome</keyword>
<dbReference type="AlphaFoldDB" id="A0A1I5ALG8"/>
<reference evidence="3 4" key="1">
    <citation type="submission" date="2016-10" db="EMBL/GenBank/DDBJ databases">
        <authorList>
            <person name="de Groot N.N."/>
        </authorList>
    </citation>
    <scope>NUCLEOTIDE SEQUENCE [LARGE SCALE GENOMIC DNA]</scope>
    <source>
        <strain evidence="3 4">CGMCC 4.1877</strain>
    </source>
</reference>
<keyword evidence="1" id="KW-0812">Transmembrane</keyword>
<accession>A0A1I5ALG8</accession>
<keyword evidence="1" id="KW-0472">Membrane</keyword>
<dbReference type="STRING" id="260086.SAMN05216207_101836"/>
<dbReference type="Gene3D" id="3.40.710.10">
    <property type="entry name" value="DD-peptidase/beta-lactamase superfamily"/>
    <property type="match status" value="1"/>
</dbReference>
<dbReference type="SUPFAM" id="SSF56601">
    <property type="entry name" value="beta-lactamase/transpeptidase-like"/>
    <property type="match status" value="1"/>
</dbReference>
<dbReference type="PANTHER" id="PTHR46825:SF9">
    <property type="entry name" value="BETA-LACTAMASE-RELATED DOMAIN-CONTAINING PROTEIN"/>
    <property type="match status" value="1"/>
</dbReference>
<evidence type="ECO:0000259" key="2">
    <source>
        <dbReference type="Pfam" id="PF00144"/>
    </source>
</evidence>
<dbReference type="RefSeq" id="WP_177238549.1">
    <property type="nucleotide sequence ID" value="NZ_FOUY01000018.1"/>
</dbReference>
<sequence length="496" mass="49661">MLAGLLGWAVAPAPASPGPERTGDPVLAERLREVAGPGQYGLVAALVEDGEPTYAGIGDDGRGTPVGPDTPFEIGSVTKTMTGAVLAGLESEGVVRGSDRVRDVVPDREWGPVGDVTLGELAAHLSGLPREPGGLGDLVAGLGNVYFGLPAPAHTPEEILDAAAGATLGERGEPLYSNLANALLGQLLAVRTGTPYPELLARYVTGPLDMTATGIPAVPPPGAAVGHDESGDAVAPWISAGDAPAGTGVWSTATDLVRYTAALDRPGSTVAAAAQARHPSEFGRIGYGWYTVPVSGPAGTGHTLLWKNGGSGGVSTSVLAEPATGRTAIVLGNSEAGVDRIAAELLGVPSPFTAREAGGSNGSTGIDAGDIRGLIGVVIAVGFPLLAGTTLLGTARGGWGRTRRPLRRTDVASAVGTALFFLVVAWAAGAVSWVSVPFWMLGCVAAGAGLGLVVARRRSWEADGGAGAAGRRWNAGFSLVLGVGALVAAVGTALMI</sequence>
<feature type="transmembrane region" description="Helical" evidence="1">
    <location>
        <begin position="373"/>
        <end position="399"/>
    </location>
</feature>
<feature type="transmembrane region" description="Helical" evidence="1">
    <location>
        <begin position="411"/>
        <end position="430"/>
    </location>
</feature>
<dbReference type="InterPro" id="IPR001466">
    <property type="entry name" value="Beta-lactam-related"/>
</dbReference>
<evidence type="ECO:0000313" key="4">
    <source>
        <dbReference type="Proteomes" id="UP000199614"/>
    </source>
</evidence>
<name>A0A1I5ALG8_PSUAM</name>
<feature type="domain" description="Beta-lactamase-related" evidence="2">
    <location>
        <begin position="39"/>
        <end position="340"/>
    </location>
</feature>
<evidence type="ECO:0000256" key="1">
    <source>
        <dbReference type="SAM" id="Phobius"/>
    </source>
</evidence>
<dbReference type="Pfam" id="PF00144">
    <property type="entry name" value="Beta-lactamase"/>
    <property type="match status" value="1"/>
</dbReference>
<protein>
    <submittedName>
        <fullName evidence="3">CubicO group peptidase, beta-lactamase class C family</fullName>
    </submittedName>
</protein>
<evidence type="ECO:0000313" key="3">
    <source>
        <dbReference type="EMBL" id="SFN63200.1"/>
    </source>
</evidence>
<keyword evidence="1" id="KW-1133">Transmembrane helix</keyword>
<dbReference type="EMBL" id="FOUY01000018">
    <property type="protein sequence ID" value="SFN63200.1"/>
    <property type="molecule type" value="Genomic_DNA"/>
</dbReference>
<feature type="transmembrane region" description="Helical" evidence="1">
    <location>
        <begin position="436"/>
        <end position="455"/>
    </location>
</feature>
<dbReference type="Proteomes" id="UP000199614">
    <property type="component" value="Unassembled WGS sequence"/>
</dbReference>
<proteinExistence type="predicted"/>
<dbReference type="InterPro" id="IPR050491">
    <property type="entry name" value="AmpC-like"/>
</dbReference>
<dbReference type="InterPro" id="IPR012338">
    <property type="entry name" value="Beta-lactam/transpept-like"/>
</dbReference>
<feature type="transmembrane region" description="Helical" evidence="1">
    <location>
        <begin position="476"/>
        <end position="495"/>
    </location>
</feature>